<reference evidence="7 8" key="1">
    <citation type="submission" date="2016-06" db="EMBL/GenBank/DDBJ databases">
        <title>Complete genome sequences of Bordetella bronchialis and Bordetella flabilis.</title>
        <authorList>
            <person name="LiPuma J.J."/>
            <person name="Spilker T."/>
        </authorList>
    </citation>
    <scope>NUCLEOTIDE SEQUENCE [LARGE SCALE GENOMIC DNA]</scope>
    <source>
        <strain evidence="6 8">AU17976</strain>
        <strain evidence="5 7">AU3182</strain>
    </source>
</reference>
<dbReference type="Proteomes" id="UP000092213">
    <property type="component" value="Chromosome"/>
</dbReference>
<dbReference type="STRING" id="463025.BAU08_05195"/>
<dbReference type="GO" id="GO:0003677">
    <property type="term" value="F:DNA binding"/>
    <property type="evidence" value="ECO:0007669"/>
    <property type="project" value="UniProtKB-KW"/>
</dbReference>
<feature type="domain" description="HTH luxR-type" evidence="4">
    <location>
        <begin position="169"/>
        <end position="234"/>
    </location>
</feature>
<dbReference type="InterPro" id="IPR036388">
    <property type="entry name" value="WH-like_DNA-bd_sf"/>
</dbReference>
<dbReference type="InterPro" id="IPR000792">
    <property type="entry name" value="Tscrpt_reg_LuxR_C"/>
</dbReference>
<evidence type="ECO:0000313" key="8">
    <source>
        <dbReference type="Proteomes" id="UP000092213"/>
    </source>
</evidence>
<dbReference type="PANTHER" id="PTHR44688:SF16">
    <property type="entry name" value="DNA-BINDING TRANSCRIPTIONAL ACTIVATOR DEVR_DOSR"/>
    <property type="match status" value="1"/>
</dbReference>
<sequence length="236" mass="26258">MQNWERERTELLLVADNEKQFYGLLHDIVRRLGFEYYALGMRLPLPLTNPRLILHDNCPDDWRWPSQVTSAIFARVAANRTGAPDEALVWSTDLPGDGPPFWEDARTHGLKAGWAQACHGPMGVGSALNLASCGAHMLLRDLDELSPRLTWLAHTAHRGLARLLVPKYMPEATTGLSEREIDILRLTADGKTSVAIGRIMHLSERTVNFHMEKILQKLAAANRTSAALKAAILGLL</sequence>
<keyword evidence="7" id="KW-1185">Reference proteome</keyword>
<dbReference type="EMBL" id="CP016170">
    <property type="protein sequence ID" value="ANN65774.1"/>
    <property type="molecule type" value="Genomic_DNA"/>
</dbReference>
<dbReference type="SUPFAM" id="SSF75516">
    <property type="entry name" value="Pheromone-binding domain of LuxR-like quorum-sensing transcription factors"/>
    <property type="match status" value="2"/>
</dbReference>
<keyword evidence="1" id="KW-0805">Transcription regulation</keyword>
<dbReference type="InterPro" id="IPR005143">
    <property type="entry name" value="TF_LuxR_autoind-bd_dom"/>
</dbReference>
<dbReference type="Gene3D" id="1.10.10.10">
    <property type="entry name" value="Winged helix-like DNA-binding domain superfamily/Winged helix DNA-binding domain"/>
    <property type="match status" value="1"/>
</dbReference>
<dbReference type="AlphaFoldDB" id="A0A193FF91"/>
<dbReference type="RefSeq" id="WP_066345187.1">
    <property type="nucleotide sequence ID" value="NZ_CBCSFJ010000008.1"/>
</dbReference>
<dbReference type="OrthoDB" id="9774661at2"/>
<accession>A0A193FF91</accession>
<keyword evidence="2" id="KW-0238">DNA-binding</keyword>
<evidence type="ECO:0000256" key="3">
    <source>
        <dbReference type="ARBA" id="ARBA00023163"/>
    </source>
</evidence>
<dbReference type="CDD" id="cd06170">
    <property type="entry name" value="LuxR_C_like"/>
    <property type="match status" value="1"/>
</dbReference>
<dbReference type="SUPFAM" id="SSF46894">
    <property type="entry name" value="C-terminal effector domain of the bipartite response regulators"/>
    <property type="match status" value="1"/>
</dbReference>
<gene>
    <name evidence="5" type="ORF">BAU06_05225</name>
    <name evidence="6" type="ORF">BAU08_05195</name>
</gene>
<dbReference type="InterPro" id="IPR016032">
    <property type="entry name" value="Sig_transdc_resp-reg_C-effctor"/>
</dbReference>
<protein>
    <recommendedName>
        <fullName evidence="4">HTH luxR-type domain-containing protein</fullName>
    </recommendedName>
</protein>
<dbReference type="PRINTS" id="PR00038">
    <property type="entry name" value="HTHLUXR"/>
</dbReference>
<proteinExistence type="predicted"/>
<keyword evidence="3" id="KW-0804">Transcription</keyword>
<dbReference type="PANTHER" id="PTHR44688">
    <property type="entry name" value="DNA-BINDING TRANSCRIPTIONAL ACTIVATOR DEVR_DOSR"/>
    <property type="match status" value="1"/>
</dbReference>
<dbReference type="PROSITE" id="PS50043">
    <property type="entry name" value="HTH_LUXR_2"/>
    <property type="match status" value="1"/>
</dbReference>
<evidence type="ECO:0000256" key="2">
    <source>
        <dbReference type="ARBA" id="ARBA00023125"/>
    </source>
</evidence>
<dbReference type="EMBL" id="CP016171">
    <property type="protein sequence ID" value="ANN70804.1"/>
    <property type="molecule type" value="Genomic_DNA"/>
</dbReference>
<evidence type="ECO:0000259" key="4">
    <source>
        <dbReference type="PROSITE" id="PS50043"/>
    </source>
</evidence>
<dbReference type="SMART" id="SM00421">
    <property type="entry name" value="HTH_LUXR"/>
    <property type="match status" value="1"/>
</dbReference>
<dbReference type="Pfam" id="PF03472">
    <property type="entry name" value="Autoind_bind"/>
    <property type="match status" value="1"/>
</dbReference>
<evidence type="ECO:0000313" key="5">
    <source>
        <dbReference type="EMBL" id="ANN65774.1"/>
    </source>
</evidence>
<name>A0A193FF91_9BORD</name>
<dbReference type="Proteomes" id="UP000091897">
    <property type="component" value="Chromosome"/>
</dbReference>
<evidence type="ECO:0000313" key="7">
    <source>
        <dbReference type="Proteomes" id="UP000091897"/>
    </source>
</evidence>
<dbReference type="Gene3D" id="3.30.450.80">
    <property type="entry name" value="Transcription factor LuxR-like, autoinducer-binding domain"/>
    <property type="match status" value="1"/>
</dbReference>
<dbReference type="GO" id="GO:0006355">
    <property type="term" value="P:regulation of DNA-templated transcription"/>
    <property type="evidence" value="ECO:0007669"/>
    <property type="project" value="InterPro"/>
</dbReference>
<evidence type="ECO:0000256" key="1">
    <source>
        <dbReference type="ARBA" id="ARBA00023015"/>
    </source>
</evidence>
<dbReference type="Pfam" id="PF00196">
    <property type="entry name" value="GerE"/>
    <property type="match status" value="1"/>
</dbReference>
<dbReference type="InterPro" id="IPR036693">
    <property type="entry name" value="TF_LuxR_autoind-bd_dom_sf"/>
</dbReference>
<organism evidence="6 8">
    <name type="scientific">Bordetella bronchialis</name>
    <dbReference type="NCBI Taxonomy" id="463025"/>
    <lineage>
        <taxon>Bacteria</taxon>
        <taxon>Pseudomonadati</taxon>
        <taxon>Pseudomonadota</taxon>
        <taxon>Betaproteobacteria</taxon>
        <taxon>Burkholderiales</taxon>
        <taxon>Alcaligenaceae</taxon>
        <taxon>Bordetella</taxon>
    </lineage>
</organism>
<dbReference type="KEGG" id="bbro:BAU06_05225"/>
<evidence type="ECO:0000313" key="6">
    <source>
        <dbReference type="EMBL" id="ANN70804.1"/>
    </source>
</evidence>